<dbReference type="EnsemblMetazoa" id="CJA39953.1">
    <property type="protein sequence ID" value="CJA39953.1"/>
    <property type="gene ID" value="WBGene00215801"/>
</dbReference>
<dbReference type="GO" id="GO:1902600">
    <property type="term" value="P:proton transmembrane transport"/>
    <property type="evidence" value="ECO:0007669"/>
    <property type="project" value="TreeGrafter"/>
</dbReference>
<dbReference type="GO" id="GO:0005391">
    <property type="term" value="F:P-type sodium:potassium-exchanging transporter activity"/>
    <property type="evidence" value="ECO:0007669"/>
    <property type="project" value="TreeGrafter"/>
</dbReference>
<evidence type="ECO:0000313" key="3">
    <source>
        <dbReference type="Proteomes" id="UP000005237"/>
    </source>
</evidence>
<dbReference type="InterPro" id="IPR050510">
    <property type="entry name" value="Cation_transp_ATPase_P-type"/>
</dbReference>
<accession>A0A8R1ESE2</accession>
<reference evidence="2" key="2">
    <citation type="submission" date="2022-06" db="UniProtKB">
        <authorList>
            <consortium name="EnsemblMetazoa"/>
        </authorList>
    </citation>
    <scope>IDENTIFICATION</scope>
    <source>
        <strain evidence="2">DF5081</strain>
    </source>
</reference>
<dbReference type="PANTHER" id="PTHR43294:SF18">
    <property type="entry name" value="SODIUM_POTASSIUM-TRANSPORTING ATPASE SUBUNIT ALPHA"/>
    <property type="match status" value="1"/>
</dbReference>
<keyword evidence="3" id="KW-1185">Reference proteome</keyword>
<evidence type="ECO:0000259" key="1">
    <source>
        <dbReference type="SMART" id="SM00831"/>
    </source>
</evidence>
<reference evidence="3" key="1">
    <citation type="submission" date="2010-08" db="EMBL/GenBank/DDBJ databases">
        <authorList>
            <consortium name="Caenorhabditis japonica Sequencing Consortium"/>
            <person name="Wilson R.K."/>
        </authorList>
    </citation>
    <scope>NUCLEOTIDE SEQUENCE [LARGE SCALE GENOMIC DNA]</scope>
    <source>
        <strain evidence="3">DF5081</strain>
    </source>
</reference>
<proteinExistence type="predicted"/>
<dbReference type="GO" id="GO:0030007">
    <property type="term" value="P:intracellular potassium ion homeostasis"/>
    <property type="evidence" value="ECO:0007669"/>
    <property type="project" value="TreeGrafter"/>
</dbReference>
<dbReference type="GO" id="GO:0036376">
    <property type="term" value="P:sodium ion export across plasma membrane"/>
    <property type="evidence" value="ECO:0007669"/>
    <property type="project" value="TreeGrafter"/>
</dbReference>
<dbReference type="Proteomes" id="UP000005237">
    <property type="component" value="Unassembled WGS sequence"/>
</dbReference>
<dbReference type="SUPFAM" id="SSF81665">
    <property type="entry name" value="Calcium ATPase, transmembrane domain M"/>
    <property type="match status" value="1"/>
</dbReference>
<sequence length="93" mass="10058">MLGCCNKKTNKSLDELKKDIVIDDHEISLEALLKRYSTSGTAGISEGEAASRLRSDGPNALTPPKQTSKWVKLAGSVFGGFNFCSGVLRSRRV</sequence>
<dbReference type="Gene3D" id="2.70.150.10">
    <property type="entry name" value="Calcium-transporting ATPase, cytoplasmic transduction domain A"/>
    <property type="match status" value="1"/>
</dbReference>
<dbReference type="GO" id="GO:0006883">
    <property type="term" value="P:intracellular sodium ion homeostasis"/>
    <property type="evidence" value="ECO:0007669"/>
    <property type="project" value="TreeGrafter"/>
</dbReference>
<dbReference type="AlphaFoldDB" id="A0A8R1ESE2"/>
<dbReference type="GO" id="GO:0005886">
    <property type="term" value="C:plasma membrane"/>
    <property type="evidence" value="ECO:0007669"/>
    <property type="project" value="TreeGrafter"/>
</dbReference>
<dbReference type="InterPro" id="IPR023298">
    <property type="entry name" value="ATPase_P-typ_TM_dom_sf"/>
</dbReference>
<dbReference type="InterPro" id="IPR004014">
    <property type="entry name" value="ATPase_P-typ_cation-transptr_N"/>
</dbReference>
<evidence type="ECO:0000313" key="2">
    <source>
        <dbReference type="EnsemblMetazoa" id="CJA39953.1"/>
    </source>
</evidence>
<dbReference type="Pfam" id="PF00690">
    <property type="entry name" value="Cation_ATPase_N"/>
    <property type="match status" value="1"/>
</dbReference>
<feature type="domain" description="Cation-transporting P-type ATPase N-terminal" evidence="1">
    <location>
        <begin position="23"/>
        <end position="90"/>
    </location>
</feature>
<name>A0A8R1ESE2_CAEJA</name>
<dbReference type="SMART" id="SM00831">
    <property type="entry name" value="Cation_ATPase_N"/>
    <property type="match status" value="1"/>
</dbReference>
<protein>
    <submittedName>
        <fullName evidence="2">Cation_ATPase_N domain-containing protein</fullName>
    </submittedName>
</protein>
<dbReference type="PANTHER" id="PTHR43294">
    <property type="entry name" value="SODIUM/POTASSIUM-TRANSPORTING ATPASE SUBUNIT ALPHA"/>
    <property type="match status" value="1"/>
</dbReference>
<dbReference type="GO" id="GO:1990573">
    <property type="term" value="P:potassium ion import across plasma membrane"/>
    <property type="evidence" value="ECO:0007669"/>
    <property type="project" value="TreeGrafter"/>
</dbReference>
<organism evidence="2 3">
    <name type="scientific">Caenorhabditis japonica</name>
    <dbReference type="NCBI Taxonomy" id="281687"/>
    <lineage>
        <taxon>Eukaryota</taxon>
        <taxon>Metazoa</taxon>
        <taxon>Ecdysozoa</taxon>
        <taxon>Nematoda</taxon>
        <taxon>Chromadorea</taxon>
        <taxon>Rhabditida</taxon>
        <taxon>Rhabditina</taxon>
        <taxon>Rhabditomorpha</taxon>
        <taxon>Rhabditoidea</taxon>
        <taxon>Rhabditidae</taxon>
        <taxon>Peloderinae</taxon>
        <taxon>Caenorhabditis</taxon>
    </lineage>
</organism>